<protein>
    <submittedName>
        <fullName evidence="2">Uncharacterized protein</fullName>
    </submittedName>
</protein>
<sequence>MGYRFLADTHEHYPVETHWNDEPIGDGNFTEPTALGIRK</sequence>
<name>A0A382YRB9_9ZZZZ</name>
<evidence type="ECO:0000256" key="1">
    <source>
        <dbReference type="SAM" id="MobiDB-lite"/>
    </source>
</evidence>
<proteinExistence type="predicted"/>
<reference evidence="2" key="1">
    <citation type="submission" date="2018-05" db="EMBL/GenBank/DDBJ databases">
        <authorList>
            <person name="Lanie J.A."/>
            <person name="Ng W.-L."/>
            <person name="Kazmierczak K.M."/>
            <person name="Andrzejewski T.M."/>
            <person name="Davidsen T.M."/>
            <person name="Wayne K.J."/>
            <person name="Tettelin H."/>
            <person name="Glass J.I."/>
            <person name="Rusch D."/>
            <person name="Podicherti R."/>
            <person name="Tsui H.-C.T."/>
            <person name="Winkler M.E."/>
        </authorList>
    </citation>
    <scope>NUCLEOTIDE SEQUENCE</scope>
</reference>
<accession>A0A382YRB9</accession>
<dbReference type="EMBL" id="UINC01177651">
    <property type="protein sequence ID" value="SVD85405.1"/>
    <property type="molecule type" value="Genomic_DNA"/>
</dbReference>
<organism evidence="2">
    <name type="scientific">marine metagenome</name>
    <dbReference type="NCBI Taxonomy" id="408172"/>
    <lineage>
        <taxon>unclassified sequences</taxon>
        <taxon>metagenomes</taxon>
        <taxon>ecological metagenomes</taxon>
    </lineage>
</organism>
<evidence type="ECO:0000313" key="2">
    <source>
        <dbReference type="EMBL" id="SVD85405.1"/>
    </source>
</evidence>
<dbReference type="AlphaFoldDB" id="A0A382YRB9"/>
<gene>
    <name evidence="2" type="ORF">METZ01_LOCUS438259</name>
</gene>
<feature type="region of interest" description="Disordered" evidence="1">
    <location>
        <begin position="17"/>
        <end position="39"/>
    </location>
</feature>